<organism evidence="2 3">
    <name type="scientific">Luteolibacter flavescens</name>
    <dbReference type="NCBI Taxonomy" id="1859460"/>
    <lineage>
        <taxon>Bacteria</taxon>
        <taxon>Pseudomonadati</taxon>
        <taxon>Verrucomicrobiota</taxon>
        <taxon>Verrucomicrobiia</taxon>
        <taxon>Verrucomicrobiales</taxon>
        <taxon>Verrucomicrobiaceae</taxon>
        <taxon>Luteolibacter</taxon>
    </lineage>
</organism>
<evidence type="ECO:0000256" key="1">
    <source>
        <dbReference type="SAM" id="MobiDB-lite"/>
    </source>
</evidence>
<sequence length="179" mass="19759">MKQLILAATIFLSASATGWSEEKDAEPDDSLESLYERALPIYQEEFNRWVEAGKLDPDPVPERWKEGSLPHKLWMAGYYSAVMSYMEPSILKDKARAGGIVEPQGFGVKLSYSFGWWAGINRVDPIARKLHLEILAGLLSEDDKTAGQAQPGLSVAPQPDKEPDSAAGQPSDDRKEPAE</sequence>
<dbReference type="EMBL" id="JAPDDS010000008">
    <property type="protein sequence ID" value="MCW1886085.1"/>
    <property type="molecule type" value="Genomic_DNA"/>
</dbReference>
<comment type="caution">
    <text evidence="2">The sequence shown here is derived from an EMBL/GenBank/DDBJ whole genome shotgun (WGS) entry which is preliminary data.</text>
</comment>
<dbReference type="RefSeq" id="WP_264502039.1">
    <property type="nucleotide sequence ID" value="NZ_JAPDDS010000008.1"/>
</dbReference>
<protein>
    <submittedName>
        <fullName evidence="2">Uncharacterized protein</fullName>
    </submittedName>
</protein>
<accession>A0ABT3FR98</accession>
<reference evidence="2 3" key="1">
    <citation type="submission" date="2022-10" db="EMBL/GenBank/DDBJ databases">
        <title>Luteolibacter flavescens strain MCCC 1K03193, whole genome shotgun sequencing project.</title>
        <authorList>
            <person name="Zhao G."/>
            <person name="Shen L."/>
        </authorList>
    </citation>
    <scope>NUCLEOTIDE SEQUENCE [LARGE SCALE GENOMIC DNA]</scope>
    <source>
        <strain evidence="2 3">MCCC 1K03193</strain>
    </source>
</reference>
<name>A0ABT3FR98_9BACT</name>
<evidence type="ECO:0000313" key="2">
    <source>
        <dbReference type="EMBL" id="MCW1886085.1"/>
    </source>
</evidence>
<proteinExistence type="predicted"/>
<evidence type="ECO:0000313" key="3">
    <source>
        <dbReference type="Proteomes" id="UP001207930"/>
    </source>
</evidence>
<keyword evidence="3" id="KW-1185">Reference proteome</keyword>
<dbReference type="Proteomes" id="UP001207930">
    <property type="component" value="Unassembled WGS sequence"/>
</dbReference>
<gene>
    <name evidence="2" type="ORF">OKA04_15205</name>
</gene>
<feature type="region of interest" description="Disordered" evidence="1">
    <location>
        <begin position="143"/>
        <end position="179"/>
    </location>
</feature>